<keyword evidence="4 6" id="KW-0238">DNA-binding</keyword>
<name>A0A563E102_9MICO</name>
<keyword evidence="2 6" id="KW-0805">Transcription regulation</keyword>
<dbReference type="GO" id="GO:0016987">
    <property type="term" value="F:sigma factor activity"/>
    <property type="evidence" value="ECO:0007669"/>
    <property type="project" value="UniProtKB-KW"/>
</dbReference>
<dbReference type="InterPro" id="IPR013325">
    <property type="entry name" value="RNA_pol_sigma_r2"/>
</dbReference>
<organism evidence="9 10">
    <name type="scientific">Leekyejoonella antrihumi</name>
    <dbReference type="NCBI Taxonomy" id="1660198"/>
    <lineage>
        <taxon>Bacteria</taxon>
        <taxon>Bacillati</taxon>
        <taxon>Actinomycetota</taxon>
        <taxon>Actinomycetes</taxon>
        <taxon>Micrococcales</taxon>
        <taxon>Dermacoccaceae</taxon>
        <taxon>Leekyejoonella</taxon>
    </lineage>
</organism>
<feature type="domain" description="RNA polymerase sigma-70 region 2" evidence="7">
    <location>
        <begin position="11"/>
        <end position="81"/>
    </location>
</feature>
<dbReference type="GO" id="GO:0006352">
    <property type="term" value="P:DNA-templated transcription initiation"/>
    <property type="evidence" value="ECO:0007669"/>
    <property type="project" value="InterPro"/>
</dbReference>
<reference evidence="9 10" key="1">
    <citation type="submission" date="2019-05" db="EMBL/GenBank/DDBJ databases">
        <authorList>
            <person name="Lee S.D."/>
        </authorList>
    </citation>
    <scope>NUCLEOTIDE SEQUENCE [LARGE SCALE GENOMIC DNA]</scope>
    <source>
        <strain evidence="9 10">C5-26</strain>
    </source>
</reference>
<dbReference type="InterPro" id="IPR036388">
    <property type="entry name" value="WH-like_DNA-bd_sf"/>
</dbReference>
<dbReference type="RefSeq" id="WP_146316791.1">
    <property type="nucleotide sequence ID" value="NZ_VCQV01000013.1"/>
</dbReference>
<dbReference type="PANTHER" id="PTHR43133:SF52">
    <property type="entry name" value="ECF RNA POLYMERASE SIGMA FACTOR SIGL"/>
    <property type="match status" value="1"/>
</dbReference>
<comment type="caution">
    <text evidence="9">The sequence shown here is derived from an EMBL/GenBank/DDBJ whole genome shotgun (WGS) entry which is preliminary data.</text>
</comment>
<evidence type="ECO:0000256" key="1">
    <source>
        <dbReference type="ARBA" id="ARBA00010641"/>
    </source>
</evidence>
<dbReference type="Gene3D" id="1.10.10.10">
    <property type="entry name" value="Winged helix-like DNA-binding domain superfamily/Winged helix DNA-binding domain"/>
    <property type="match status" value="1"/>
</dbReference>
<accession>A0A563E102</accession>
<dbReference type="Proteomes" id="UP000320244">
    <property type="component" value="Unassembled WGS sequence"/>
</dbReference>
<evidence type="ECO:0000256" key="2">
    <source>
        <dbReference type="ARBA" id="ARBA00023015"/>
    </source>
</evidence>
<evidence type="ECO:0000259" key="7">
    <source>
        <dbReference type="Pfam" id="PF04542"/>
    </source>
</evidence>
<evidence type="ECO:0000256" key="3">
    <source>
        <dbReference type="ARBA" id="ARBA00023082"/>
    </source>
</evidence>
<dbReference type="InterPro" id="IPR039425">
    <property type="entry name" value="RNA_pol_sigma-70-like"/>
</dbReference>
<dbReference type="AlphaFoldDB" id="A0A563E102"/>
<sequence length="168" mass="19098">MSEDEALLRALFDEHGHALWAFVVPLTGGDPTRAQDVVQETMLRAWRTPEILEQRRGSVRSWLFTVARRIVIDEWRRRDRRQDVPLADAPEDGYADQVDALLDAVVVSEALSRLTADHRAVLDLCYYRRYTTGEAAVRLGVPEGTVKSRAHYALRALRLALQEMGVQT</sequence>
<evidence type="ECO:0000259" key="8">
    <source>
        <dbReference type="Pfam" id="PF04545"/>
    </source>
</evidence>
<gene>
    <name evidence="9" type="ORF">FGL98_10880</name>
</gene>
<comment type="similarity">
    <text evidence="1 6">Belongs to the sigma-70 factor family. ECF subfamily.</text>
</comment>
<dbReference type="SUPFAM" id="SSF88659">
    <property type="entry name" value="Sigma3 and sigma4 domains of RNA polymerase sigma factors"/>
    <property type="match status" value="1"/>
</dbReference>
<evidence type="ECO:0000256" key="4">
    <source>
        <dbReference type="ARBA" id="ARBA00023125"/>
    </source>
</evidence>
<dbReference type="NCBIfam" id="TIGR02937">
    <property type="entry name" value="sigma70-ECF"/>
    <property type="match status" value="1"/>
</dbReference>
<dbReference type="Gene3D" id="1.10.1740.10">
    <property type="match status" value="1"/>
</dbReference>
<proteinExistence type="inferred from homology"/>
<keyword evidence="3 6" id="KW-0731">Sigma factor</keyword>
<evidence type="ECO:0000256" key="6">
    <source>
        <dbReference type="RuleBase" id="RU000716"/>
    </source>
</evidence>
<dbReference type="NCBIfam" id="NF007227">
    <property type="entry name" value="PRK09645.1"/>
    <property type="match status" value="1"/>
</dbReference>
<reference evidence="9 10" key="2">
    <citation type="submission" date="2019-08" db="EMBL/GenBank/DDBJ databases">
        <title>Jejuicoccus antrihumi gen. nov., sp. nov., a new member of the family Dermacoccaceae isolated from a cave.</title>
        <authorList>
            <person name="Schumann P."/>
            <person name="Kim I.S."/>
        </authorList>
    </citation>
    <scope>NUCLEOTIDE SEQUENCE [LARGE SCALE GENOMIC DNA]</scope>
    <source>
        <strain evidence="9 10">C5-26</strain>
    </source>
</reference>
<evidence type="ECO:0000256" key="5">
    <source>
        <dbReference type="ARBA" id="ARBA00023163"/>
    </source>
</evidence>
<dbReference type="CDD" id="cd06171">
    <property type="entry name" value="Sigma70_r4"/>
    <property type="match status" value="1"/>
</dbReference>
<evidence type="ECO:0000313" key="9">
    <source>
        <dbReference type="EMBL" id="TWP36196.1"/>
    </source>
</evidence>
<keyword evidence="5 6" id="KW-0804">Transcription</keyword>
<dbReference type="InterPro" id="IPR007627">
    <property type="entry name" value="RNA_pol_sigma70_r2"/>
</dbReference>
<dbReference type="InterPro" id="IPR000838">
    <property type="entry name" value="RNA_pol_sigma70_ECF_CS"/>
</dbReference>
<evidence type="ECO:0000313" key="10">
    <source>
        <dbReference type="Proteomes" id="UP000320244"/>
    </source>
</evidence>
<dbReference type="Pfam" id="PF04542">
    <property type="entry name" value="Sigma70_r2"/>
    <property type="match status" value="1"/>
</dbReference>
<dbReference type="EMBL" id="VCQV01000013">
    <property type="protein sequence ID" value="TWP36196.1"/>
    <property type="molecule type" value="Genomic_DNA"/>
</dbReference>
<dbReference type="SUPFAM" id="SSF88946">
    <property type="entry name" value="Sigma2 domain of RNA polymerase sigma factors"/>
    <property type="match status" value="1"/>
</dbReference>
<dbReference type="InterPro" id="IPR013324">
    <property type="entry name" value="RNA_pol_sigma_r3/r4-like"/>
</dbReference>
<keyword evidence="10" id="KW-1185">Reference proteome</keyword>
<dbReference type="GO" id="GO:0003677">
    <property type="term" value="F:DNA binding"/>
    <property type="evidence" value="ECO:0007669"/>
    <property type="project" value="UniProtKB-KW"/>
</dbReference>
<dbReference type="InterPro" id="IPR007630">
    <property type="entry name" value="RNA_pol_sigma70_r4"/>
</dbReference>
<feature type="domain" description="RNA polymerase sigma-70 region 4" evidence="8">
    <location>
        <begin position="110"/>
        <end position="158"/>
    </location>
</feature>
<dbReference type="OrthoDB" id="9811152at2"/>
<dbReference type="PANTHER" id="PTHR43133">
    <property type="entry name" value="RNA POLYMERASE ECF-TYPE SIGMA FACTO"/>
    <property type="match status" value="1"/>
</dbReference>
<protein>
    <recommendedName>
        <fullName evidence="6">RNA polymerase sigma factor</fullName>
    </recommendedName>
</protein>
<dbReference type="Pfam" id="PF04545">
    <property type="entry name" value="Sigma70_r4"/>
    <property type="match status" value="1"/>
</dbReference>
<dbReference type="InterPro" id="IPR014284">
    <property type="entry name" value="RNA_pol_sigma-70_dom"/>
</dbReference>
<dbReference type="PROSITE" id="PS01063">
    <property type="entry name" value="SIGMA70_ECF"/>
    <property type="match status" value="1"/>
</dbReference>